<dbReference type="AlphaFoldDB" id="A0A1H6NU67"/>
<proteinExistence type="predicted"/>
<dbReference type="InterPro" id="IPR038202">
    <property type="entry name" value="Cro_sf"/>
</dbReference>
<dbReference type="GO" id="GO:0003677">
    <property type="term" value="F:DNA binding"/>
    <property type="evidence" value="ECO:0007669"/>
    <property type="project" value="InterPro"/>
</dbReference>
<organism evidence="1 2">
    <name type="scientific">Pseudomonas asplenii</name>
    <dbReference type="NCBI Taxonomy" id="53407"/>
    <lineage>
        <taxon>Bacteria</taxon>
        <taxon>Pseudomonadati</taxon>
        <taxon>Pseudomonadota</taxon>
        <taxon>Gammaproteobacteria</taxon>
        <taxon>Pseudomonadales</taxon>
        <taxon>Pseudomonadaceae</taxon>
        <taxon>Pseudomonas</taxon>
    </lineage>
</organism>
<evidence type="ECO:0000313" key="2">
    <source>
        <dbReference type="Proteomes" id="UP000182272"/>
    </source>
</evidence>
<dbReference type="Proteomes" id="UP000182272">
    <property type="component" value="Chromosome I"/>
</dbReference>
<accession>A0A1H6NU67</accession>
<dbReference type="EMBL" id="LT629972">
    <property type="protein sequence ID" value="SEI17097.1"/>
    <property type="molecule type" value="Genomic_DNA"/>
</dbReference>
<name>A0A1H6NU67_9PSED</name>
<reference evidence="1 2" key="1">
    <citation type="submission" date="2016-10" db="EMBL/GenBank/DDBJ databases">
        <authorList>
            <person name="de Groot N.N."/>
        </authorList>
    </citation>
    <scope>NUCLEOTIDE SEQUENCE [LARGE SCALE GENOMIC DNA]</scope>
    <source>
        <strain evidence="1 2">LMG 2158</strain>
    </source>
</reference>
<dbReference type="InterPro" id="IPR010982">
    <property type="entry name" value="Lambda_DNA-bd_dom_sf"/>
</dbReference>
<dbReference type="Pfam" id="PF09048">
    <property type="entry name" value="Cro"/>
    <property type="match status" value="1"/>
</dbReference>
<dbReference type="Gene3D" id="3.30.240.10">
    <property type="entry name" value="CRO Repressor"/>
    <property type="match status" value="1"/>
</dbReference>
<dbReference type="SUPFAM" id="SSF47413">
    <property type="entry name" value="lambda repressor-like DNA-binding domains"/>
    <property type="match status" value="1"/>
</dbReference>
<sequence length="78" mass="8439">MHMNANGDMAMSRITLTQFADSKGQTKAAKLLGMTQGALNKALRVGRDIYVTELPDGSFQAEEVRPFPSQAQPKKTAA</sequence>
<dbReference type="InterPro" id="IPR000655">
    <property type="entry name" value="Cro-like"/>
</dbReference>
<protein>
    <submittedName>
        <fullName evidence="1">Cro protein</fullName>
    </submittedName>
</protein>
<evidence type="ECO:0000313" key="1">
    <source>
        <dbReference type="EMBL" id="SEI17097.1"/>
    </source>
</evidence>
<gene>
    <name evidence="1" type="ORF">SAMN05216581_3305</name>
</gene>
<dbReference type="GO" id="GO:0006355">
    <property type="term" value="P:regulation of DNA-templated transcription"/>
    <property type="evidence" value="ECO:0007669"/>
    <property type="project" value="InterPro"/>
</dbReference>